<gene>
    <name evidence="2" type="ORF">HPB48_003355</name>
</gene>
<name>A0A9J6GSS5_HAELO</name>
<dbReference type="PANTHER" id="PTHR46599">
    <property type="entry name" value="PIGGYBAC TRANSPOSABLE ELEMENT-DERIVED PROTEIN 4"/>
    <property type="match status" value="1"/>
</dbReference>
<feature type="domain" description="PiggyBac transposable element-derived protein" evidence="1">
    <location>
        <begin position="1"/>
        <end position="191"/>
    </location>
</feature>
<reference evidence="2 3" key="1">
    <citation type="journal article" date="2020" name="Cell">
        <title>Large-Scale Comparative Analyses of Tick Genomes Elucidate Their Genetic Diversity and Vector Capacities.</title>
        <authorList>
            <consortium name="Tick Genome and Microbiome Consortium (TIGMIC)"/>
            <person name="Jia N."/>
            <person name="Wang J."/>
            <person name="Shi W."/>
            <person name="Du L."/>
            <person name="Sun Y."/>
            <person name="Zhan W."/>
            <person name="Jiang J.F."/>
            <person name="Wang Q."/>
            <person name="Zhang B."/>
            <person name="Ji P."/>
            <person name="Bell-Sakyi L."/>
            <person name="Cui X.M."/>
            <person name="Yuan T.T."/>
            <person name="Jiang B.G."/>
            <person name="Yang W.F."/>
            <person name="Lam T.T."/>
            <person name="Chang Q.C."/>
            <person name="Ding S.J."/>
            <person name="Wang X.J."/>
            <person name="Zhu J.G."/>
            <person name="Ruan X.D."/>
            <person name="Zhao L."/>
            <person name="Wei J.T."/>
            <person name="Ye R.Z."/>
            <person name="Que T.C."/>
            <person name="Du C.H."/>
            <person name="Zhou Y.H."/>
            <person name="Cheng J.X."/>
            <person name="Dai P.F."/>
            <person name="Guo W.B."/>
            <person name="Han X.H."/>
            <person name="Huang E.J."/>
            <person name="Li L.F."/>
            <person name="Wei W."/>
            <person name="Gao Y.C."/>
            <person name="Liu J.Z."/>
            <person name="Shao H.Z."/>
            <person name="Wang X."/>
            <person name="Wang C.C."/>
            <person name="Yang T.C."/>
            <person name="Huo Q.B."/>
            <person name="Li W."/>
            <person name="Chen H.Y."/>
            <person name="Chen S.E."/>
            <person name="Zhou L.G."/>
            <person name="Ni X.B."/>
            <person name="Tian J.H."/>
            <person name="Sheng Y."/>
            <person name="Liu T."/>
            <person name="Pan Y.S."/>
            <person name="Xia L.Y."/>
            <person name="Li J."/>
            <person name="Zhao F."/>
            <person name="Cao W.C."/>
        </authorList>
    </citation>
    <scope>NUCLEOTIDE SEQUENCE [LARGE SCALE GENOMIC DNA]</scope>
    <source>
        <strain evidence="2">HaeL-2018</strain>
    </source>
</reference>
<dbReference type="InterPro" id="IPR029526">
    <property type="entry name" value="PGBD"/>
</dbReference>
<keyword evidence="3" id="KW-1185">Reference proteome</keyword>
<protein>
    <recommendedName>
        <fullName evidence="1">PiggyBac transposable element-derived protein domain-containing protein</fullName>
    </recommendedName>
</protein>
<accession>A0A9J6GSS5</accession>
<dbReference type="OrthoDB" id="6501790at2759"/>
<dbReference type="OMA" id="IARGEEC"/>
<dbReference type="Pfam" id="PF13843">
    <property type="entry name" value="DDE_Tnp_1_7"/>
    <property type="match status" value="1"/>
</dbReference>
<evidence type="ECO:0000313" key="2">
    <source>
        <dbReference type="EMBL" id="KAH9378541.1"/>
    </source>
</evidence>
<dbReference type="EMBL" id="JABSTR010000009">
    <property type="protein sequence ID" value="KAH9378541.1"/>
    <property type="molecule type" value="Genomic_DNA"/>
</dbReference>
<dbReference type="PANTHER" id="PTHR46599:SF3">
    <property type="entry name" value="PIGGYBAC TRANSPOSABLE ELEMENT-DERIVED PROTEIN 4"/>
    <property type="match status" value="1"/>
</dbReference>
<organism evidence="2 3">
    <name type="scientific">Haemaphysalis longicornis</name>
    <name type="common">Bush tick</name>
    <dbReference type="NCBI Taxonomy" id="44386"/>
    <lineage>
        <taxon>Eukaryota</taxon>
        <taxon>Metazoa</taxon>
        <taxon>Ecdysozoa</taxon>
        <taxon>Arthropoda</taxon>
        <taxon>Chelicerata</taxon>
        <taxon>Arachnida</taxon>
        <taxon>Acari</taxon>
        <taxon>Parasitiformes</taxon>
        <taxon>Ixodida</taxon>
        <taxon>Ixodoidea</taxon>
        <taxon>Ixodidae</taxon>
        <taxon>Haemaphysalinae</taxon>
        <taxon>Haemaphysalis</taxon>
    </lineage>
</organism>
<proteinExistence type="predicted"/>
<dbReference type="Proteomes" id="UP000821853">
    <property type="component" value="Unassembled WGS sequence"/>
</dbReference>
<dbReference type="VEuPathDB" id="VectorBase:HLOH_046080"/>
<evidence type="ECO:0000313" key="3">
    <source>
        <dbReference type="Proteomes" id="UP000821853"/>
    </source>
</evidence>
<sequence length="197" mass="22737">MSRNGFNALTRCLHFTNLKTMDEATHPHPQLWKLWPVITRLNEAFLDQYVPEQDASVDETLLLFKRKLAWTKYLLLKRSRFGLKLFLFYESSSGYICNLIVYTGKGTVDVTGDEAMGTMVVKDLRAPFHDKGHTLTVDKCYNSPDLAGILLKRKTDIYETAFHGKKGMPPFKKTSLKKVNFARFDVENASPYMERQF</sequence>
<dbReference type="AlphaFoldDB" id="A0A9J6GSS5"/>
<comment type="caution">
    <text evidence="2">The sequence shown here is derived from an EMBL/GenBank/DDBJ whole genome shotgun (WGS) entry which is preliminary data.</text>
</comment>
<evidence type="ECO:0000259" key="1">
    <source>
        <dbReference type="Pfam" id="PF13843"/>
    </source>
</evidence>